<proteinExistence type="predicted"/>
<accession>A0A9W7ALZ9</accession>
<protein>
    <submittedName>
        <fullName evidence="1">Uncharacterized protein</fullName>
    </submittedName>
</protein>
<evidence type="ECO:0000313" key="2">
    <source>
        <dbReference type="Proteomes" id="UP001165082"/>
    </source>
</evidence>
<reference evidence="1" key="1">
    <citation type="submission" date="2022-07" db="EMBL/GenBank/DDBJ databases">
        <title>Genome analysis of Parmales, a sister group of diatoms, reveals the evolutionary specialization of diatoms from phago-mixotrophs to photoautotrophs.</title>
        <authorList>
            <person name="Ban H."/>
            <person name="Sato S."/>
            <person name="Yoshikawa S."/>
            <person name="Kazumasa Y."/>
            <person name="Nakamura Y."/>
            <person name="Ichinomiya M."/>
            <person name="Saitoh K."/>
            <person name="Sato N."/>
            <person name="Blanc-Mathieu R."/>
            <person name="Endo H."/>
            <person name="Kuwata A."/>
            <person name="Ogata H."/>
        </authorList>
    </citation>
    <scope>NUCLEOTIDE SEQUENCE</scope>
</reference>
<feature type="non-terminal residue" evidence="1">
    <location>
        <position position="1"/>
    </location>
</feature>
<gene>
    <name evidence="1" type="ORF">TrRE_jg8599</name>
</gene>
<evidence type="ECO:0000313" key="1">
    <source>
        <dbReference type="EMBL" id="GMH73006.1"/>
    </source>
</evidence>
<dbReference type="AlphaFoldDB" id="A0A9W7ALZ9"/>
<comment type="caution">
    <text evidence="1">The sequence shown here is derived from an EMBL/GenBank/DDBJ whole genome shotgun (WGS) entry which is preliminary data.</text>
</comment>
<name>A0A9W7ALZ9_9STRA</name>
<dbReference type="Proteomes" id="UP001165082">
    <property type="component" value="Unassembled WGS sequence"/>
</dbReference>
<organism evidence="1 2">
    <name type="scientific">Triparma retinervis</name>
    <dbReference type="NCBI Taxonomy" id="2557542"/>
    <lineage>
        <taxon>Eukaryota</taxon>
        <taxon>Sar</taxon>
        <taxon>Stramenopiles</taxon>
        <taxon>Ochrophyta</taxon>
        <taxon>Bolidophyceae</taxon>
        <taxon>Parmales</taxon>
        <taxon>Triparmaceae</taxon>
        <taxon>Triparma</taxon>
    </lineage>
</organism>
<dbReference type="EMBL" id="BRXZ01002924">
    <property type="protein sequence ID" value="GMH73006.1"/>
    <property type="molecule type" value="Genomic_DNA"/>
</dbReference>
<sequence>MISQYDDHPDGDVANALVGGGEMEELTSCVEEMRDFGEIIRQEELSLRDSLSTLSMLTARCASLIRESSGEWDDGIER</sequence>
<keyword evidence="2" id="KW-1185">Reference proteome</keyword>